<evidence type="ECO:0008006" key="3">
    <source>
        <dbReference type="Google" id="ProtNLM"/>
    </source>
</evidence>
<dbReference type="RefSeq" id="WP_133753626.1">
    <property type="nucleotide sequence ID" value="NZ_CP171129.1"/>
</dbReference>
<protein>
    <recommendedName>
        <fullName evidence="3">Peroxide stress protein YaaA</fullName>
    </recommendedName>
</protein>
<dbReference type="OrthoDB" id="3210767at2"/>
<dbReference type="EMBL" id="SOAW01000001">
    <property type="protein sequence ID" value="TDT33057.1"/>
    <property type="molecule type" value="Genomic_DNA"/>
</dbReference>
<dbReference type="AlphaFoldDB" id="A0A4R7J916"/>
<dbReference type="PANTHER" id="PTHR30283">
    <property type="entry name" value="PEROXIDE STRESS RESPONSE PROTEIN YAAA"/>
    <property type="match status" value="1"/>
</dbReference>
<dbReference type="Proteomes" id="UP000295371">
    <property type="component" value="Unassembled WGS sequence"/>
</dbReference>
<dbReference type="Pfam" id="PF03883">
    <property type="entry name" value="H2O2_YaaD"/>
    <property type="match status" value="1"/>
</dbReference>
<evidence type="ECO:0000313" key="1">
    <source>
        <dbReference type="EMBL" id="TDT33057.1"/>
    </source>
</evidence>
<reference evidence="1 2" key="1">
    <citation type="submission" date="2019-03" db="EMBL/GenBank/DDBJ databases">
        <title>Genomic Encyclopedia of Archaeal and Bacterial Type Strains, Phase II (KMG-II): from individual species to whole genera.</title>
        <authorList>
            <person name="Goeker M."/>
        </authorList>
    </citation>
    <scope>NUCLEOTIDE SEQUENCE [LARGE SCALE GENOMIC DNA]</scope>
    <source>
        <strain evidence="1 2">DSM 24323</strain>
    </source>
</reference>
<name>A0A4R7J916_9ACTN</name>
<dbReference type="GO" id="GO:0005829">
    <property type="term" value="C:cytosol"/>
    <property type="evidence" value="ECO:0007669"/>
    <property type="project" value="TreeGrafter"/>
</dbReference>
<sequence>MQILLPPSEGKRRPGRGRRLELEDLSFPELGAKREELIDAVVAAAGSPEAATTFGVSVGQLAAVAGNADLPSLPTARAGEIYDGVLYQALDLPGLDAGGKRRAGRSVLISSALFGVLRLGDRIPPYKLSMGAKLPGVGPLAKYWRAALATALSGREFAGLLVDCRSGSYAAAWRPDSPAWVQVLVPGATHQAKHTRGLVAHALCAAAQQPRKPADLADLLTGDFDVDLQLPERPGAPWRLSVTAP</sequence>
<organism evidence="1 2">
    <name type="scientific">Naumannella halotolerans</name>
    <dbReference type="NCBI Taxonomy" id="993414"/>
    <lineage>
        <taxon>Bacteria</taxon>
        <taxon>Bacillati</taxon>
        <taxon>Actinomycetota</taxon>
        <taxon>Actinomycetes</taxon>
        <taxon>Propionibacteriales</taxon>
        <taxon>Propionibacteriaceae</taxon>
        <taxon>Naumannella</taxon>
    </lineage>
</organism>
<comment type="caution">
    <text evidence="1">The sequence shown here is derived from an EMBL/GenBank/DDBJ whole genome shotgun (WGS) entry which is preliminary data.</text>
</comment>
<evidence type="ECO:0000313" key="2">
    <source>
        <dbReference type="Proteomes" id="UP000295371"/>
    </source>
</evidence>
<accession>A0A4R7J916</accession>
<dbReference type="InterPro" id="IPR005583">
    <property type="entry name" value="YaaA"/>
</dbReference>
<gene>
    <name evidence="1" type="ORF">CLV29_0653</name>
</gene>
<proteinExistence type="predicted"/>
<dbReference type="GO" id="GO:0033194">
    <property type="term" value="P:response to hydroperoxide"/>
    <property type="evidence" value="ECO:0007669"/>
    <property type="project" value="TreeGrafter"/>
</dbReference>
<keyword evidence="2" id="KW-1185">Reference proteome</keyword>
<dbReference type="PANTHER" id="PTHR30283:SF4">
    <property type="entry name" value="PEROXIDE STRESS RESISTANCE PROTEIN YAAA"/>
    <property type="match status" value="1"/>
</dbReference>